<evidence type="ECO:0000313" key="2">
    <source>
        <dbReference type="Proteomes" id="UP000294321"/>
    </source>
</evidence>
<evidence type="ECO:0000313" key="1">
    <source>
        <dbReference type="EMBL" id="QBP18168.1"/>
    </source>
</evidence>
<organism evidence="1 2">
    <name type="scientific">Acetilactobacillus jinshanensis</name>
    <dbReference type="NCBI Taxonomy" id="1720083"/>
    <lineage>
        <taxon>Bacteria</taxon>
        <taxon>Bacillati</taxon>
        <taxon>Bacillota</taxon>
        <taxon>Bacilli</taxon>
        <taxon>Lactobacillales</taxon>
        <taxon>Lactobacillaceae</taxon>
        <taxon>Acetilactobacillus</taxon>
    </lineage>
</organism>
<name>A0A4P6ZKI3_9LACO</name>
<sequence>MVSRNSFANNLGLNAYQSSYQVTNLKNFAGNLGLNVLQNVNFMPSDVNRASQDHMDRLEANNHGMNLADRRRASYYSNRESLVNRYQK</sequence>
<reference evidence="2" key="1">
    <citation type="submission" date="2018-12" db="EMBL/GenBank/DDBJ databases">
        <title>A new species of lactobacillus.</title>
        <authorList>
            <person name="Jian Y."/>
            <person name="Xin L."/>
            <person name="Hong Z.J."/>
            <person name="Ming L.Z."/>
            <person name="Hong X.Z."/>
        </authorList>
    </citation>
    <scope>NUCLEOTIDE SEQUENCE [LARGE SCALE GENOMIC DNA]</scope>
    <source>
        <strain evidence="2">HSLZ-75</strain>
    </source>
</reference>
<dbReference type="RefSeq" id="WP_133441729.1">
    <property type="nucleotide sequence ID" value="NZ_CP034726.1"/>
</dbReference>
<keyword evidence="2" id="KW-1185">Reference proteome</keyword>
<protein>
    <submittedName>
        <fullName evidence="1">Uncharacterized protein</fullName>
    </submittedName>
</protein>
<dbReference type="AlphaFoldDB" id="A0A4P6ZKI3"/>
<dbReference type="Proteomes" id="UP000294321">
    <property type="component" value="Chromosome"/>
</dbReference>
<dbReference type="KEGG" id="lji:ELX58_03230"/>
<accession>A0A4P6ZKI3</accession>
<gene>
    <name evidence="1" type="ORF">ELX58_03230</name>
</gene>
<proteinExistence type="predicted"/>
<dbReference type="EMBL" id="CP034726">
    <property type="protein sequence ID" value="QBP18168.1"/>
    <property type="molecule type" value="Genomic_DNA"/>
</dbReference>